<evidence type="ECO:0000256" key="2">
    <source>
        <dbReference type="SAM" id="MobiDB-lite"/>
    </source>
</evidence>
<accession>A0A6I3L1Q6</accession>
<evidence type="ECO:0000313" key="4">
    <source>
        <dbReference type="Proteomes" id="UP000432464"/>
    </source>
</evidence>
<evidence type="ECO:0000313" key="3">
    <source>
        <dbReference type="EMBL" id="MTE16933.1"/>
    </source>
</evidence>
<dbReference type="AlphaFoldDB" id="A0A6I3L1Q6"/>
<keyword evidence="1" id="KW-0175">Coiled coil</keyword>
<dbReference type="EMBL" id="WMBB01000017">
    <property type="protein sequence ID" value="MTE16933.1"/>
    <property type="molecule type" value="Genomic_DNA"/>
</dbReference>
<feature type="coiled-coil region" evidence="1">
    <location>
        <begin position="209"/>
        <end position="299"/>
    </location>
</feature>
<protein>
    <submittedName>
        <fullName evidence="3">Uncharacterized protein</fullName>
    </submittedName>
</protein>
<dbReference type="RefSeq" id="WP_154791346.1">
    <property type="nucleotide sequence ID" value="NZ_WMBB01000017.1"/>
</dbReference>
<evidence type="ECO:0000256" key="1">
    <source>
        <dbReference type="SAM" id="Coils"/>
    </source>
</evidence>
<feature type="region of interest" description="Disordered" evidence="2">
    <location>
        <begin position="162"/>
        <end position="209"/>
    </location>
</feature>
<comment type="caution">
    <text evidence="3">The sequence shown here is derived from an EMBL/GenBank/DDBJ whole genome shotgun (WGS) entry which is preliminary data.</text>
</comment>
<dbReference type="Proteomes" id="UP000432464">
    <property type="component" value="Unassembled WGS sequence"/>
</dbReference>
<organism evidence="3 4">
    <name type="scientific">Nocardia aurantiaca</name>
    <dbReference type="NCBI Taxonomy" id="2675850"/>
    <lineage>
        <taxon>Bacteria</taxon>
        <taxon>Bacillati</taxon>
        <taxon>Actinomycetota</taxon>
        <taxon>Actinomycetes</taxon>
        <taxon>Mycobacteriales</taxon>
        <taxon>Nocardiaceae</taxon>
        <taxon>Nocardia</taxon>
    </lineage>
</organism>
<name>A0A6I3L1Q6_9NOCA</name>
<sequence length="304" mass="32653">MTLDQVVAELYGLQPAEFVAARTERVRQARDAGDKALAAAIGKLRRPTVAAWALNLLSREASDDVRALLEVGEALRDAQRRLSAEQLRALTTQRQKAVNAVTRKAAELAAGRGQRLTEPVLRDIGASLQAALADQSVAEGLRAGTLTAAATYEGFGPAVVTAVPGDGHRSFGTRSTTADSTEDRAEKSAARTRRRADPTGAGGPAPDPQADVRRELEEMLAEVESARAAVTSARSDHDTAAADLADLDDRIEALRAELTEAEHHHRFTAATERSAREALQRAQKHLDGVERRVERARKRLTPGV</sequence>
<gene>
    <name evidence="3" type="ORF">GLP40_29860</name>
</gene>
<keyword evidence="4" id="KW-1185">Reference proteome</keyword>
<reference evidence="3 4" key="1">
    <citation type="submission" date="2019-11" db="EMBL/GenBank/DDBJ databases">
        <title>Nocardia sp. nov. CT2-14 isolated from soil.</title>
        <authorList>
            <person name="Kanchanasin P."/>
            <person name="Tanasupawat S."/>
            <person name="Yuki M."/>
            <person name="Kudo T."/>
        </authorList>
    </citation>
    <scope>NUCLEOTIDE SEQUENCE [LARGE SCALE GENOMIC DNA]</scope>
    <source>
        <strain evidence="3 4">CT2-14</strain>
    </source>
</reference>
<proteinExistence type="predicted"/>